<evidence type="ECO:0008006" key="4">
    <source>
        <dbReference type="Google" id="ProtNLM"/>
    </source>
</evidence>
<keyword evidence="3" id="KW-1185">Reference proteome</keyword>
<dbReference type="AlphaFoldDB" id="A0A9N8ECM8"/>
<evidence type="ECO:0000313" key="3">
    <source>
        <dbReference type="Proteomes" id="UP001153069"/>
    </source>
</evidence>
<feature type="region of interest" description="Disordered" evidence="1">
    <location>
        <begin position="25"/>
        <end position="49"/>
    </location>
</feature>
<organism evidence="2 3">
    <name type="scientific">Seminavis robusta</name>
    <dbReference type="NCBI Taxonomy" id="568900"/>
    <lineage>
        <taxon>Eukaryota</taxon>
        <taxon>Sar</taxon>
        <taxon>Stramenopiles</taxon>
        <taxon>Ochrophyta</taxon>
        <taxon>Bacillariophyta</taxon>
        <taxon>Bacillariophyceae</taxon>
        <taxon>Bacillariophycidae</taxon>
        <taxon>Naviculales</taxon>
        <taxon>Naviculaceae</taxon>
        <taxon>Seminavis</taxon>
    </lineage>
</organism>
<dbReference type="GO" id="GO:0005743">
    <property type="term" value="C:mitochondrial inner membrane"/>
    <property type="evidence" value="ECO:0007669"/>
    <property type="project" value="TreeGrafter"/>
</dbReference>
<dbReference type="PANTHER" id="PTHR21192">
    <property type="entry name" value="NUCLEAR PROTEIN E3-3"/>
    <property type="match status" value="1"/>
</dbReference>
<comment type="caution">
    <text evidence="2">The sequence shown here is derived from an EMBL/GenBank/DDBJ whole genome shotgun (WGS) entry which is preliminary data.</text>
</comment>
<dbReference type="PANTHER" id="PTHR21192:SF2">
    <property type="entry name" value="NADH DEHYDROGENASE [UBIQUINONE] 1 ALPHA SUBCOMPLEX ASSEMBLY FACTOR 3"/>
    <property type="match status" value="1"/>
</dbReference>
<protein>
    <recommendedName>
        <fullName evidence="4">NADH dehydrogenase [ubiquinone] 1 alpha subcomplex assembly factor 3</fullName>
    </recommendedName>
</protein>
<dbReference type="InterPro" id="IPR036748">
    <property type="entry name" value="MTH938-like_sf"/>
</dbReference>
<dbReference type="EMBL" id="CAICTM010000950">
    <property type="protein sequence ID" value="CAB9518657.1"/>
    <property type="molecule type" value="Genomic_DNA"/>
</dbReference>
<gene>
    <name evidence="2" type="ORF">SEMRO_952_G224050.1</name>
</gene>
<dbReference type="SUPFAM" id="SSF64076">
    <property type="entry name" value="MTH938-like"/>
    <property type="match status" value="1"/>
</dbReference>
<dbReference type="GO" id="GO:0032981">
    <property type="term" value="P:mitochondrial respiratory chain complex I assembly"/>
    <property type="evidence" value="ECO:0007669"/>
    <property type="project" value="TreeGrafter"/>
</dbReference>
<dbReference type="OrthoDB" id="20681at2759"/>
<dbReference type="Proteomes" id="UP001153069">
    <property type="component" value="Unassembled WGS sequence"/>
</dbReference>
<dbReference type="Gene3D" id="3.40.1230.10">
    <property type="entry name" value="MTH938-like"/>
    <property type="match status" value="1"/>
</dbReference>
<name>A0A9N8ECM8_9STRA</name>
<accession>A0A9N8ECM8</accession>
<reference evidence="2" key="1">
    <citation type="submission" date="2020-06" db="EMBL/GenBank/DDBJ databases">
        <authorList>
            <consortium name="Plant Systems Biology data submission"/>
        </authorList>
    </citation>
    <scope>NUCLEOTIDE SEQUENCE</scope>
    <source>
        <strain evidence="2">D6</strain>
    </source>
</reference>
<evidence type="ECO:0000256" key="1">
    <source>
        <dbReference type="SAM" id="MobiDB-lite"/>
    </source>
</evidence>
<sequence length="213" mass="23492">MRLSQTIVHWKRLATARSRTLSLLAHDTSSSSSPPSRHQHHRFSSSWSGRGHDMLGEALMAGGGGGKPKVVLEAMAPSGFDVSNILKKIDPNEVAPHGAIHMMGSILVFPNSCFLWRVETPADITTATLAPVALHRPKIEFLFLGTAHSMERTQLTTLQEQMKLKYGIVVEWLPLSEAMATFNILNGEDRMVATALVLDRDESSYDAIQQDDF</sequence>
<dbReference type="InterPro" id="IPR007523">
    <property type="entry name" value="NDUFAF3/AAMDC"/>
</dbReference>
<evidence type="ECO:0000313" key="2">
    <source>
        <dbReference type="EMBL" id="CAB9518657.1"/>
    </source>
</evidence>
<proteinExistence type="predicted"/>
<dbReference type="Pfam" id="PF04430">
    <property type="entry name" value="DUF498"/>
    <property type="match status" value="1"/>
</dbReference>